<accession>A0A9Q9EJ57</accession>
<dbReference type="EMBL" id="CP099422">
    <property type="protein sequence ID" value="USW53461.1"/>
    <property type="molecule type" value="Genomic_DNA"/>
</dbReference>
<proteinExistence type="predicted"/>
<gene>
    <name evidence="2" type="ORF">Slin15195_G067800</name>
</gene>
<reference evidence="2" key="1">
    <citation type="submission" date="2022-06" db="EMBL/GenBank/DDBJ databases">
        <title>Complete genome sequences of two strains of the flax pathogen Septoria linicola.</title>
        <authorList>
            <person name="Lapalu N."/>
            <person name="Simon A."/>
            <person name="Demenou B."/>
            <person name="Paumier D."/>
            <person name="Guillot M.-P."/>
            <person name="Gout L."/>
            <person name="Valade R."/>
        </authorList>
    </citation>
    <scope>NUCLEOTIDE SEQUENCE</scope>
    <source>
        <strain evidence="2">SE15195</strain>
    </source>
</reference>
<protein>
    <recommendedName>
        <fullName evidence="4">BTB domain-containing protein</fullName>
    </recommendedName>
</protein>
<dbReference type="OrthoDB" id="5398371at2759"/>
<evidence type="ECO:0000313" key="3">
    <source>
        <dbReference type="Proteomes" id="UP001056384"/>
    </source>
</evidence>
<name>A0A9Q9EJ57_9PEZI</name>
<evidence type="ECO:0000256" key="1">
    <source>
        <dbReference type="SAM" id="MobiDB-lite"/>
    </source>
</evidence>
<feature type="region of interest" description="Disordered" evidence="1">
    <location>
        <begin position="1"/>
        <end position="53"/>
    </location>
</feature>
<organism evidence="2 3">
    <name type="scientific">Septoria linicola</name>
    <dbReference type="NCBI Taxonomy" id="215465"/>
    <lineage>
        <taxon>Eukaryota</taxon>
        <taxon>Fungi</taxon>
        <taxon>Dikarya</taxon>
        <taxon>Ascomycota</taxon>
        <taxon>Pezizomycotina</taxon>
        <taxon>Dothideomycetes</taxon>
        <taxon>Dothideomycetidae</taxon>
        <taxon>Mycosphaerellales</taxon>
        <taxon>Mycosphaerellaceae</taxon>
        <taxon>Septoria</taxon>
    </lineage>
</organism>
<evidence type="ECO:0008006" key="4">
    <source>
        <dbReference type="Google" id="ProtNLM"/>
    </source>
</evidence>
<sequence length="484" mass="54255">MAQYGMPTLSPLARRAKDRRSSTPGIPSPAVAHTNKKHALAGTAVPPKSTGLPPTTIATPPNADHNAITKDAAHTAISNLAPSVEAPESDADGVVVIEEHGDLVLHMEHRTSSATLAKRYRVSTVTLKTRSRYFLSLLDGRFGESAKIDKQHAVLRQQYVHLSKAPSSELPSVHIEDIGRISAVKSIDALCTDFLLILHGKDTVASLPVANLANLAILADRFDALETVREHAMRKKLMRAIDGKTTTKAELGLTEERMRQRLLVGILLDHAQWMDRYSARLIMKGWVGKEAEESDAMWWSLPQRLEEELLSRREYILDMLQSSIAQFVALYTSRERQCRLGYDSSAACDSFQLGEMIRFLSRTGILQVKGMLFDAADPPEPYEGDIMVLIEALRQVPEYQIDRNHSHCGIRGRLIAMLNMVTDALHHVGICAECWTASRHEHSWIDAKRPLLWHSQTYRSRGLGHKEMHAQVRSMFMATERDWR</sequence>
<evidence type="ECO:0000313" key="2">
    <source>
        <dbReference type="EMBL" id="USW53461.1"/>
    </source>
</evidence>
<dbReference type="Proteomes" id="UP001056384">
    <property type="component" value="Chromosome 5"/>
</dbReference>
<dbReference type="AlphaFoldDB" id="A0A9Q9EJ57"/>
<keyword evidence="3" id="KW-1185">Reference proteome</keyword>